<dbReference type="InterPro" id="IPR027417">
    <property type="entry name" value="P-loop_NTPase"/>
</dbReference>
<dbReference type="Pfam" id="PF13807">
    <property type="entry name" value="GNVR"/>
    <property type="match status" value="1"/>
</dbReference>
<dbReference type="Gene3D" id="3.40.50.300">
    <property type="entry name" value="P-loop containing nucleotide triphosphate hydrolases"/>
    <property type="match status" value="1"/>
</dbReference>
<dbReference type="PANTHER" id="PTHR32309:SF32">
    <property type="entry name" value="TYROSINE-PROTEIN KINASE ETK-RELATED"/>
    <property type="match status" value="1"/>
</dbReference>
<name>A0A4R3Z344_9GAMM</name>
<evidence type="ECO:0000256" key="14">
    <source>
        <dbReference type="SAM" id="Coils"/>
    </source>
</evidence>
<dbReference type="InterPro" id="IPR032807">
    <property type="entry name" value="GNVR"/>
</dbReference>
<dbReference type="PANTHER" id="PTHR32309">
    <property type="entry name" value="TYROSINE-PROTEIN KINASE"/>
    <property type="match status" value="1"/>
</dbReference>
<feature type="transmembrane region" description="Helical" evidence="15">
    <location>
        <begin position="36"/>
        <end position="55"/>
    </location>
</feature>
<protein>
    <submittedName>
        <fullName evidence="19">Tyrosine-protein kinase Etk/Wzc</fullName>
    </submittedName>
</protein>
<dbReference type="SUPFAM" id="SSF52540">
    <property type="entry name" value="P-loop containing nucleoside triphosphate hydrolases"/>
    <property type="match status" value="1"/>
</dbReference>
<feature type="domain" description="AAA" evidence="17">
    <location>
        <begin position="546"/>
        <end position="659"/>
    </location>
</feature>
<keyword evidence="9" id="KW-0067">ATP-binding</keyword>
<evidence type="ECO:0000313" key="20">
    <source>
        <dbReference type="Proteomes" id="UP000295719"/>
    </source>
</evidence>
<evidence type="ECO:0000259" key="17">
    <source>
        <dbReference type="Pfam" id="PF13614"/>
    </source>
</evidence>
<comment type="similarity">
    <text evidence="2">Belongs to the etk/wzc family.</text>
</comment>
<evidence type="ECO:0000256" key="8">
    <source>
        <dbReference type="ARBA" id="ARBA00022777"/>
    </source>
</evidence>
<dbReference type="NCBIfam" id="TIGR01007">
    <property type="entry name" value="eps_fam"/>
    <property type="match status" value="1"/>
</dbReference>
<keyword evidence="3" id="KW-1003">Cell membrane</keyword>
<dbReference type="InterPro" id="IPR025669">
    <property type="entry name" value="AAA_dom"/>
</dbReference>
<dbReference type="FunFam" id="3.40.50.300:FF:000527">
    <property type="entry name" value="Tyrosine-protein kinase etk"/>
    <property type="match status" value="1"/>
</dbReference>
<evidence type="ECO:0000259" key="18">
    <source>
        <dbReference type="Pfam" id="PF13807"/>
    </source>
</evidence>
<keyword evidence="20" id="KW-1185">Reference proteome</keyword>
<dbReference type="InterPro" id="IPR003856">
    <property type="entry name" value="LPS_length_determ_N"/>
</dbReference>
<keyword evidence="4" id="KW-0997">Cell inner membrane</keyword>
<evidence type="ECO:0000256" key="3">
    <source>
        <dbReference type="ARBA" id="ARBA00022475"/>
    </source>
</evidence>
<dbReference type="InterPro" id="IPR005702">
    <property type="entry name" value="Wzc-like_C"/>
</dbReference>
<dbReference type="Pfam" id="PF02706">
    <property type="entry name" value="Wzz"/>
    <property type="match status" value="1"/>
</dbReference>
<dbReference type="CDD" id="cd05387">
    <property type="entry name" value="BY-kinase"/>
    <property type="match status" value="1"/>
</dbReference>
<keyword evidence="14" id="KW-0175">Coiled coil</keyword>
<comment type="caution">
    <text evidence="19">The sequence shown here is derived from an EMBL/GenBank/DDBJ whole genome shotgun (WGS) entry which is preliminary data.</text>
</comment>
<evidence type="ECO:0000256" key="4">
    <source>
        <dbReference type="ARBA" id="ARBA00022519"/>
    </source>
</evidence>
<evidence type="ECO:0000256" key="10">
    <source>
        <dbReference type="ARBA" id="ARBA00022989"/>
    </source>
</evidence>
<comment type="subcellular location">
    <subcellularLocation>
        <location evidence="1">Cell inner membrane</location>
        <topology evidence="1">Multi-pass membrane protein</topology>
    </subcellularLocation>
</comment>
<feature type="coiled-coil region" evidence="14">
    <location>
        <begin position="260"/>
        <end position="294"/>
    </location>
</feature>
<keyword evidence="10 15" id="KW-1133">Transmembrane helix</keyword>
<organism evidence="19 20">
    <name type="scientific">Biostraticola tofi</name>
    <dbReference type="NCBI Taxonomy" id="466109"/>
    <lineage>
        <taxon>Bacteria</taxon>
        <taxon>Pseudomonadati</taxon>
        <taxon>Pseudomonadota</taxon>
        <taxon>Gammaproteobacteria</taxon>
        <taxon>Enterobacterales</taxon>
        <taxon>Bruguierivoracaceae</taxon>
        <taxon>Biostraticola</taxon>
    </lineage>
</organism>
<accession>A0A4R3Z344</accession>
<evidence type="ECO:0000256" key="9">
    <source>
        <dbReference type="ARBA" id="ARBA00022840"/>
    </source>
</evidence>
<dbReference type="GO" id="GO:0005524">
    <property type="term" value="F:ATP binding"/>
    <property type="evidence" value="ECO:0007669"/>
    <property type="project" value="UniProtKB-KW"/>
</dbReference>
<evidence type="ECO:0000256" key="2">
    <source>
        <dbReference type="ARBA" id="ARBA00008883"/>
    </source>
</evidence>
<dbReference type="AlphaFoldDB" id="A0A4R3Z344"/>
<dbReference type="GO" id="GO:0005886">
    <property type="term" value="C:plasma membrane"/>
    <property type="evidence" value="ECO:0007669"/>
    <property type="project" value="UniProtKB-SubCell"/>
</dbReference>
<dbReference type="Proteomes" id="UP000295719">
    <property type="component" value="Unassembled WGS sequence"/>
</dbReference>
<dbReference type="EMBL" id="SMCR01000001">
    <property type="protein sequence ID" value="TCW00212.1"/>
    <property type="molecule type" value="Genomic_DNA"/>
</dbReference>
<keyword evidence="5" id="KW-0808">Transferase</keyword>
<dbReference type="Pfam" id="PF13614">
    <property type="entry name" value="AAA_31"/>
    <property type="match status" value="1"/>
</dbReference>
<keyword evidence="11 15" id="KW-0472">Membrane</keyword>
<dbReference type="GO" id="GO:0004713">
    <property type="term" value="F:protein tyrosine kinase activity"/>
    <property type="evidence" value="ECO:0007669"/>
    <property type="project" value="UniProtKB-KW"/>
</dbReference>
<evidence type="ECO:0000256" key="11">
    <source>
        <dbReference type="ARBA" id="ARBA00023136"/>
    </source>
</evidence>
<dbReference type="InterPro" id="IPR050445">
    <property type="entry name" value="Bact_polysacc_biosynth/exp"/>
</dbReference>
<evidence type="ECO:0000256" key="15">
    <source>
        <dbReference type="SAM" id="Phobius"/>
    </source>
</evidence>
<comment type="catalytic activity">
    <reaction evidence="13">
        <text>L-tyrosyl-[protein] + ATP = O-phospho-L-tyrosyl-[protein] + ADP + H(+)</text>
        <dbReference type="Rhea" id="RHEA:10596"/>
        <dbReference type="Rhea" id="RHEA-COMP:10136"/>
        <dbReference type="Rhea" id="RHEA-COMP:20101"/>
        <dbReference type="ChEBI" id="CHEBI:15378"/>
        <dbReference type="ChEBI" id="CHEBI:30616"/>
        <dbReference type="ChEBI" id="CHEBI:46858"/>
        <dbReference type="ChEBI" id="CHEBI:61978"/>
        <dbReference type="ChEBI" id="CHEBI:456216"/>
    </reaction>
</comment>
<evidence type="ECO:0000256" key="13">
    <source>
        <dbReference type="ARBA" id="ARBA00053015"/>
    </source>
</evidence>
<dbReference type="Pfam" id="PF23607">
    <property type="entry name" value="WZC_N"/>
    <property type="match status" value="1"/>
</dbReference>
<dbReference type="GO" id="GO:0042802">
    <property type="term" value="F:identical protein binding"/>
    <property type="evidence" value="ECO:0007669"/>
    <property type="project" value="UniProtKB-ARBA"/>
</dbReference>
<proteinExistence type="inferred from homology"/>
<evidence type="ECO:0000256" key="6">
    <source>
        <dbReference type="ARBA" id="ARBA00022692"/>
    </source>
</evidence>
<evidence type="ECO:0000256" key="5">
    <source>
        <dbReference type="ARBA" id="ARBA00022679"/>
    </source>
</evidence>
<keyword evidence="7" id="KW-0547">Nucleotide-binding</keyword>
<sequence length="727" mass="80683">MGKIMTDKSVSNNYDDQKGTELEFTRLAGAVVDNRWLVIAVTVLFCALSVAYSLLATPIYRADALVQVEQNVGNSLLNDISQILPTSQPASAAEIELIRSRMILGKTVEQLGLDILSEEKYIPLIGAGVARITGNNQNAKLNFEYFDVPESYYESKFILTVLGENKFVIESADGINIPGEVGQAINENGISLKIKHIKAKEGTKFKIQKISEIQAINNLSNRLNVSDKGKDTGVLLLTLLGEDPLNVKESLKSIARNYLEQNIERKSAEAAKSLEFLKEQLPSIRSKLDIAENALNIYRQQSDSVDLSLEAKSALETMVAIDTQLNELTFKEAEISKLYTKDHPAYRSLLEKRDTLLEEKVKLNKKISSMPKTQQEILSLTRDVQANQEVYMQLLSKQQELNITKASTVGNVRIVDEPITQPKPVEPNKILIVLVMTILGAFLSICYVTIKVIFHKGIENATDLEEMGINVYASIPISDWQRKQDQTIGENRKSGKRFITTKTLLADTNPSDLAIEAIRSLRTSLHFAMLEAKNNVLMITGVSPTIGKTFVSLNLAAVIAQSGKNILVIDGDIRRGYIHKVFGDNDASKGLSNYLSGQLAIDDIVSVTSVNDLHYIARGDIAPNPAELLMHDRFQTLLDWASSKYDMVLIDTPPILAVTDAAIIGKNAGTTFLVAGFEINTIKEIELCYKRFNQNGIEINGCIINGMVKKASNYYSYGHQYYSYEKK</sequence>
<keyword evidence="8 19" id="KW-0418">Kinase</keyword>
<evidence type="ECO:0000313" key="19">
    <source>
        <dbReference type="EMBL" id="TCW00212.1"/>
    </source>
</evidence>
<reference evidence="19 20" key="1">
    <citation type="submission" date="2019-03" db="EMBL/GenBank/DDBJ databases">
        <title>Genomic Encyclopedia of Type Strains, Phase IV (KMG-IV): sequencing the most valuable type-strain genomes for metagenomic binning, comparative biology and taxonomic classification.</title>
        <authorList>
            <person name="Goeker M."/>
        </authorList>
    </citation>
    <scope>NUCLEOTIDE SEQUENCE [LARGE SCALE GENOMIC DNA]</scope>
    <source>
        <strain evidence="19 20">DSM 19580</strain>
    </source>
</reference>
<feature type="domain" description="Tyrosine-protein kinase G-rich" evidence="18">
    <location>
        <begin position="372"/>
        <end position="452"/>
    </location>
</feature>
<evidence type="ECO:0000256" key="1">
    <source>
        <dbReference type="ARBA" id="ARBA00004429"/>
    </source>
</evidence>
<keyword evidence="12" id="KW-0829">Tyrosine-protein kinase</keyword>
<keyword evidence="6 15" id="KW-0812">Transmembrane</keyword>
<gene>
    <name evidence="19" type="ORF">EDC52_101560</name>
</gene>
<evidence type="ECO:0000256" key="7">
    <source>
        <dbReference type="ARBA" id="ARBA00022741"/>
    </source>
</evidence>
<feature type="domain" description="Polysaccharide chain length determinant N-terminal" evidence="16">
    <location>
        <begin position="21"/>
        <end position="111"/>
    </location>
</feature>
<feature type="transmembrane region" description="Helical" evidence="15">
    <location>
        <begin position="430"/>
        <end position="450"/>
    </location>
</feature>
<evidence type="ECO:0000256" key="12">
    <source>
        <dbReference type="ARBA" id="ARBA00023137"/>
    </source>
</evidence>
<evidence type="ECO:0000259" key="16">
    <source>
        <dbReference type="Pfam" id="PF02706"/>
    </source>
</evidence>